<dbReference type="InterPro" id="IPR004299">
    <property type="entry name" value="MBOAT_fam"/>
</dbReference>
<name>A0A1B6C1Y2_9HEMI</name>
<feature type="transmembrane region" description="Helical" evidence="11">
    <location>
        <begin position="439"/>
        <end position="455"/>
    </location>
</feature>
<dbReference type="GO" id="GO:0006661">
    <property type="term" value="P:phosphatidylinositol biosynthetic process"/>
    <property type="evidence" value="ECO:0007669"/>
    <property type="project" value="TreeGrafter"/>
</dbReference>
<evidence type="ECO:0000256" key="5">
    <source>
        <dbReference type="ARBA" id="ARBA00022692"/>
    </source>
</evidence>
<evidence type="ECO:0000256" key="9">
    <source>
        <dbReference type="ARBA" id="ARBA00025707"/>
    </source>
</evidence>
<feature type="transmembrane region" description="Helical" evidence="11">
    <location>
        <begin position="72"/>
        <end position="96"/>
    </location>
</feature>
<evidence type="ECO:0000256" key="4">
    <source>
        <dbReference type="ARBA" id="ARBA00022679"/>
    </source>
</evidence>
<comment type="pathway">
    <text evidence="9">Phospholipid metabolism.</text>
</comment>
<dbReference type="GO" id="GO:0071617">
    <property type="term" value="F:lysophospholipid acyltransferase activity"/>
    <property type="evidence" value="ECO:0007669"/>
    <property type="project" value="TreeGrafter"/>
</dbReference>
<keyword evidence="6 11" id="KW-1133">Transmembrane helix</keyword>
<evidence type="ECO:0000256" key="11">
    <source>
        <dbReference type="SAM" id="Phobius"/>
    </source>
</evidence>
<evidence type="ECO:0000256" key="6">
    <source>
        <dbReference type="ARBA" id="ARBA00022989"/>
    </source>
</evidence>
<comment type="pathway">
    <text evidence="2">Lipid metabolism; phospholipid metabolism.</text>
</comment>
<dbReference type="PANTHER" id="PTHR13906">
    <property type="entry name" value="PORCUPINE"/>
    <property type="match status" value="1"/>
</dbReference>
<evidence type="ECO:0000256" key="7">
    <source>
        <dbReference type="ARBA" id="ARBA00023136"/>
    </source>
</evidence>
<reference evidence="12" key="1">
    <citation type="submission" date="2015-12" db="EMBL/GenBank/DDBJ databases">
        <title>De novo transcriptome assembly of four potential Pierce s Disease insect vectors from Arizona vineyards.</title>
        <authorList>
            <person name="Tassone E.E."/>
        </authorList>
    </citation>
    <scope>NUCLEOTIDE SEQUENCE</scope>
</reference>
<proteinExistence type="inferred from homology"/>
<feature type="transmembrane region" description="Helical" evidence="11">
    <location>
        <begin position="34"/>
        <end position="52"/>
    </location>
</feature>
<dbReference type="Pfam" id="PF03062">
    <property type="entry name" value="MBOAT"/>
    <property type="match status" value="1"/>
</dbReference>
<evidence type="ECO:0000256" key="3">
    <source>
        <dbReference type="ARBA" id="ARBA00010323"/>
    </source>
</evidence>
<sequence>MEWDDIIYLLLLFSSIGFGYIFRQIKDNNNRKWLASSVGFLIVLIVSGKHILHPIFCMIINSLIIKYCNKRSIHVFSFAFTFMYLLFFRTTVYFGIPYPPSHTNLIQMILTLKLVGLAYEVHDSQMAAKEKDLTDDSSNFEMESNRIAVPSFVDVFHYTFCYMGVLTGPYFKYRMYCDLFNTPFADNAPCLQAMLERMRPVPFWALAFLISSYIFPLKYALSDEFYIDRSLLYRLWYLYPSFFNFRMRMYIGMCLSECVLIMAGLGAYPVVTDPRPGQGPTKNYSILASISVSPELAKQQTYSFTAIHNIDGWNSDFKPTIRTSMKYWNMTVQHWLAVNVYKRFPIKKYRMPVTFIISSFWHGVYAGHYLCLCSVPTYLPAEDMFYRAFKDNNLHPLVNYIWIFFRYWWKMLHFSYWSMAFSLLSINACLRYWSSIYFIPNIFTIIMYILGFTVLKPKIARERTSSKKEE</sequence>
<dbReference type="PANTHER" id="PTHR13906:SF16">
    <property type="entry name" value="LYSOPHOSPHOLIPID ACYLTRANSFERASE 7"/>
    <property type="match status" value="1"/>
</dbReference>
<feature type="transmembrane region" description="Helical" evidence="11">
    <location>
        <begin position="6"/>
        <end position="22"/>
    </location>
</feature>
<dbReference type="GO" id="GO:0044233">
    <property type="term" value="C:mitochondria-associated endoplasmic reticulum membrane contact site"/>
    <property type="evidence" value="ECO:0007669"/>
    <property type="project" value="TreeGrafter"/>
</dbReference>
<organism evidence="12">
    <name type="scientific">Clastoptera arizonana</name>
    <name type="common">Arizona spittle bug</name>
    <dbReference type="NCBI Taxonomy" id="38151"/>
    <lineage>
        <taxon>Eukaryota</taxon>
        <taxon>Metazoa</taxon>
        <taxon>Ecdysozoa</taxon>
        <taxon>Arthropoda</taxon>
        <taxon>Hexapoda</taxon>
        <taxon>Insecta</taxon>
        <taxon>Pterygota</taxon>
        <taxon>Neoptera</taxon>
        <taxon>Paraneoptera</taxon>
        <taxon>Hemiptera</taxon>
        <taxon>Auchenorrhyncha</taxon>
        <taxon>Cercopoidea</taxon>
        <taxon>Clastopteridae</taxon>
        <taxon>Clastoptera</taxon>
    </lineage>
</organism>
<feature type="transmembrane region" description="Helical" evidence="11">
    <location>
        <begin position="201"/>
        <end position="221"/>
    </location>
</feature>
<gene>
    <name evidence="12" type="ORF">g.27713</name>
</gene>
<keyword evidence="4" id="KW-0808">Transferase</keyword>
<evidence type="ECO:0000256" key="8">
    <source>
        <dbReference type="ARBA" id="ARBA00023315"/>
    </source>
</evidence>
<dbReference type="EMBL" id="GEDC01029765">
    <property type="protein sequence ID" value="JAS07533.1"/>
    <property type="molecule type" value="Transcribed_RNA"/>
</dbReference>
<dbReference type="InterPro" id="IPR049941">
    <property type="entry name" value="LPLAT_7/PORCN-like"/>
</dbReference>
<evidence type="ECO:0000313" key="12">
    <source>
        <dbReference type="EMBL" id="JAS07533.1"/>
    </source>
</evidence>
<keyword evidence="7 11" id="KW-0472">Membrane</keyword>
<comment type="similarity">
    <text evidence="3">Belongs to the membrane-bound acyltransferase family.</text>
</comment>
<comment type="subcellular location">
    <subcellularLocation>
        <location evidence="1">Membrane</location>
        <topology evidence="1">Multi-pass membrane protein</topology>
    </subcellularLocation>
</comment>
<accession>A0A1B6C1Y2</accession>
<dbReference type="GO" id="GO:0016020">
    <property type="term" value="C:membrane"/>
    <property type="evidence" value="ECO:0007669"/>
    <property type="project" value="UniProtKB-SubCell"/>
</dbReference>
<feature type="transmembrane region" description="Helical" evidence="11">
    <location>
        <begin position="353"/>
        <end position="381"/>
    </location>
</feature>
<keyword evidence="8" id="KW-0012">Acyltransferase</keyword>
<dbReference type="GO" id="GO:0030258">
    <property type="term" value="P:lipid modification"/>
    <property type="evidence" value="ECO:0007669"/>
    <property type="project" value="TreeGrafter"/>
</dbReference>
<evidence type="ECO:0000256" key="10">
    <source>
        <dbReference type="ARBA" id="ARBA00093678"/>
    </source>
</evidence>
<dbReference type="AlphaFoldDB" id="A0A1B6C1Y2"/>
<evidence type="ECO:0000256" key="2">
    <source>
        <dbReference type="ARBA" id="ARBA00005074"/>
    </source>
</evidence>
<feature type="transmembrane region" description="Helical" evidence="11">
    <location>
        <begin position="249"/>
        <end position="271"/>
    </location>
</feature>
<evidence type="ECO:0000256" key="1">
    <source>
        <dbReference type="ARBA" id="ARBA00004141"/>
    </source>
</evidence>
<keyword evidence="5 11" id="KW-0812">Transmembrane</keyword>
<protein>
    <recommendedName>
        <fullName evidence="10">Lysophospholipid acyltransferase 7</fullName>
    </recommendedName>
</protein>